<evidence type="ECO:0000313" key="3">
    <source>
        <dbReference type="EMBL" id="PCR99213.1"/>
    </source>
</evidence>
<dbReference type="AlphaFoldDB" id="A0A2A5RJ60"/>
<name>A0A2A5RJ60_9LACT</name>
<dbReference type="InterPro" id="IPR002104">
    <property type="entry name" value="Integrase_catalytic"/>
</dbReference>
<dbReference type="NCBIfam" id="NF002685">
    <property type="entry name" value="PRK02436.1"/>
    <property type="match status" value="1"/>
</dbReference>
<protein>
    <submittedName>
        <fullName evidence="3">Site-specific tyrosine recombinase XerD</fullName>
    </submittedName>
</protein>
<keyword evidence="1" id="KW-0233">DNA recombination</keyword>
<dbReference type="PROSITE" id="PS51898">
    <property type="entry name" value="TYR_RECOMBINASE"/>
    <property type="match status" value="1"/>
</dbReference>
<dbReference type="Proteomes" id="UP000218181">
    <property type="component" value="Unassembled WGS sequence"/>
</dbReference>
<reference evidence="3 4" key="1">
    <citation type="submission" date="2014-12" db="EMBL/GenBank/DDBJ databases">
        <title>Draft genome sequences of 10 type strains of Lactococcus.</title>
        <authorList>
            <person name="Sun Z."/>
            <person name="Zhong Z."/>
            <person name="Liu W."/>
            <person name="Zhang W."/>
            <person name="Zhang H."/>
        </authorList>
    </citation>
    <scope>NUCLEOTIDE SEQUENCE [LARGE SCALE GENOMIC DNA]</scope>
    <source>
        <strain evidence="3 4">JCM 16395</strain>
    </source>
</reference>
<proteinExistence type="predicted"/>
<dbReference type="GO" id="GO:0003677">
    <property type="term" value="F:DNA binding"/>
    <property type="evidence" value="ECO:0007669"/>
    <property type="project" value="InterPro"/>
</dbReference>
<dbReference type="STRING" id="1291764.GCA_001311235_02758"/>
<dbReference type="InterPro" id="IPR013762">
    <property type="entry name" value="Integrase-like_cat_sf"/>
</dbReference>
<evidence type="ECO:0000313" key="4">
    <source>
        <dbReference type="Proteomes" id="UP000218181"/>
    </source>
</evidence>
<sequence>MISDVSLELFRATLDGSKPSVQKRKISSINQYLYYQYQNGFLDRFYRLAPTNTPSKTTPKKVDLQIREFPEFYAPIQSLGQFIALLILEFGFTFAEIQNLKWENFNWAFRILTVEKKGIKRILPIREKFAIRVKGITNADELFSKSRQFLYLELKKYTPNTSKELREQYILRQRKSGKSIYETAENLGLSTIVTLERYYK</sequence>
<dbReference type="Gene3D" id="1.10.443.10">
    <property type="entry name" value="Intergrase catalytic core"/>
    <property type="match status" value="1"/>
</dbReference>
<evidence type="ECO:0000259" key="2">
    <source>
        <dbReference type="PROSITE" id="PS51898"/>
    </source>
</evidence>
<organism evidence="3 4">
    <name type="scientific">Lactococcus fujiensis JCM 16395</name>
    <dbReference type="NCBI Taxonomy" id="1291764"/>
    <lineage>
        <taxon>Bacteria</taxon>
        <taxon>Bacillati</taxon>
        <taxon>Bacillota</taxon>
        <taxon>Bacilli</taxon>
        <taxon>Lactobacillales</taxon>
        <taxon>Streptococcaceae</taxon>
        <taxon>Lactococcus</taxon>
    </lineage>
</organism>
<dbReference type="SUPFAM" id="SSF56349">
    <property type="entry name" value="DNA breaking-rejoining enzymes"/>
    <property type="match status" value="1"/>
</dbReference>
<feature type="domain" description="Tyr recombinase" evidence="2">
    <location>
        <begin position="57"/>
        <end position="200"/>
    </location>
</feature>
<gene>
    <name evidence="3" type="ORF">RT41_GL000404</name>
</gene>
<dbReference type="EMBL" id="JXJU01000010">
    <property type="protein sequence ID" value="PCR99213.1"/>
    <property type="molecule type" value="Genomic_DNA"/>
</dbReference>
<dbReference type="GO" id="GO:0015074">
    <property type="term" value="P:DNA integration"/>
    <property type="evidence" value="ECO:0007669"/>
    <property type="project" value="InterPro"/>
</dbReference>
<comment type="caution">
    <text evidence="3">The sequence shown here is derived from an EMBL/GenBank/DDBJ whole genome shotgun (WGS) entry which is preliminary data.</text>
</comment>
<keyword evidence="4" id="KW-1185">Reference proteome</keyword>
<accession>A0A2A5RJ60</accession>
<dbReference type="GO" id="GO:0006310">
    <property type="term" value="P:DNA recombination"/>
    <property type="evidence" value="ECO:0007669"/>
    <property type="project" value="UniProtKB-KW"/>
</dbReference>
<dbReference type="InterPro" id="IPR011010">
    <property type="entry name" value="DNA_brk_join_enz"/>
</dbReference>
<evidence type="ECO:0000256" key="1">
    <source>
        <dbReference type="ARBA" id="ARBA00023172"/>
    </source>
</evidence>